<evidence type="ECO:0000313" key="4">
    <source>
        <dbReference type="EMBL" id="KAG5567790.1"/>
    </source>
</evidence>
<dbReference type="EMBL" id="JACTNZ010000001">
    <property type="protein sequence ID" value="KAG5567790.1"/>
    <property type="molecule type" value="Genomic_DNA"/>
</dbReference>
<accession>A0AAV6LRJ1</accession>
<dbReference type="PANTHER" id="PTHR31875">
    <property type="entry name" value="PROTEIN DEHYDRATION-INDUCED 19"/>
    <property type="match status" value="1"/>
</dbReference>
<feature type="domain" description="Di19 zinc-binding" evidence="2">
    <location>
        <begin position="37"/>
        <end position="89"/>
    </location>
</feature>
<dbReference type="InterPro" id="IPR027935">
    <property type="entry name" value="Di19_C"/>
</dbReference>
<comment type="similarity">
    <text evidence="1">Belongs to the Di19 family.</text>
</comment>
<sequence>MADTRYFDLTTSLKQALDLHMDMEDDSEEENDDLKPEYVCPFCLDDFDLVGFCCHVDNGHPIEAKSGICPVCAKKVGINMAVHIITQHGSILNISFLFSSEGGYLLNTLTEVYALYKKRLRHGGSHPTLSLLRKRSQEEYDDPLVEESSRVVSSFDIAADPMLSSLIYNPPPADVPEIQLSSSTAEANIAEESSDKFSLGRIIDPSPFSNKDQEEKARRCKFVQGLLFSTFLDDDL</sequence>
<evidence type="ECO:0000313" key="5">
    <source>
        <dbReference type="Proteomes" id="UP000823749"/>
    </source>
</evidence>
<keyword evidence="5" id="KW-1185">Reference proteome</keyword>
<reference evidence="4" key="1">
    <citation type="submission" date="2020-08" db="EMBL/GenBank/DDBJ databases">
        <title>Plant Genome Project.</title>
        <authorList>
            <person name="Zhang R.-G."/>
        </authorList>
    </citation>
    <scope>NUCLEOTIDE SEQUENCE</scope>
    <source>
        <strain evidence="4">WSP0</strain>
        <tissue evidence="4">Leaf</tissue>
    </source>
</reference>
<protein>
    <submittedName>
        <fullName evidence="4">Uncharacterized protein</fullName>
    </submittedName>
</protein>
<organism evidence="4 5">
    <name type="scientific">Rhododendron griersonianum</name>
    <dbReference type="NCBI Taxonomy" id="479676"/>
    <lineage>
        <taxon>Eukaryota</taxon>
        <taxon>Viridiplantae</taxon>
        <taxon>Streptophyta</taxon>
        <taxon>Embryophyta</taxon>
        <taxon>Tracheophyta</taxon>
        <taxon>Spermatophyta</taxon>
        <taxon>Magnoliopsida</taxon>
        <taxon>eudicotyledons</taxon>
        <taxon>Gunneridae</taxon>
        <taxon>Pentapetalae</taxon>
        <taxon>asterids</taxon>
        <taxon>Ericales</taxon>
        <taxon>Ericaceae</taxon>
        <taxon>Ericoideae</taxon>
        <taxon>Rhodoreae</taxon>
        <taxon>Rhododendron</taxon>
    </lineage>
</organism>
<dbReference type="Pfam" id="PF05605">
    <property type="entry name" value="zf-Di19"/>
    <property type="match status" value="1"/>
</dbReference>
<proteinExistence type="inferred from homology"/>
<dbReference type="InterPro" id="IPR008598">
    <property type="entry name" value="Di19_Zn-bd"/>
</dbReference>
<evidence type="ECO:0000259" key="3">
    <source>
        <dbReference type="Pfam" id="PF14571"/>
    </source>
</evidence>
<evidence type="ECO:0000259" key="2">
    <source>
        <dbReference type="Pfam" id="PF05605"/>
    </source>
</evidence>
<feature type="domain" description="Di19 C-terminal" evidence="3">
    <location>
        <begin position="129"/>
        <end position="230"/>
    </location>
</feature>
<dbReference type="PANTHER" id="PTHR31875:SF25">
    <property type="entry name" value="PROTEIN DEHYDRATION-INDUCED 19 HOMOLOG 2"/>
    <property type="match status" value="1"/>
</dbReference>
<dbReference type="InterPro" id="IPR033347">
    <property type="entry name" value="Di19"/>
</dbReference>
<name>A0AAV6LRJ1_9ERIC</name>
<dbReference type="Proteomes" id="UP000823749">
    <property type="component" value="Chromosome 1"/>
</dbReference>
<dbReference type="Pfam" id="PF14571">
    <property type="entry name" value="Di19_C"/>
    <property type="match status" value="1"/>
</dbReference>
<gene>
    <name evidence="4" type="ORF">RHGRI_003090</name>
</gene>
<dbReference type="AlphaFoldDB" id="A0AAV6LRJ1"/>
<evidence type="ECO:0000256" key="1">
    <source>
        <dbReference type="ARBA" id="ARBA00007109"/>
    </source>
</evidence>
<comment type="caution">
    <text evidence="4">The sequence shown here is derived from an EMBL/GenBank/DDBJ whole genome shotgun (WGS) entry which is preliminary data.</text>
</comment>